<reference evidence="6 8" key="1">
    <citation type="submission" date="2015-07" db="EMBL/GenBank/DDBJ databases">
        <title>Draft Genome Sequence of Streptomyces antibioticus, IMRU 3720 reveals insights in the evolution of actinomycin biosynthetic gene clusters in Streptomyces.</title>
        <authorList>
            <person name="Crnovcic I."/>
            <person name="Ruckert C."/>
            <person name="Kalinowksi J."/>
            <person name="Keller U."/>
        </authorList>
    </citation>
    <scope>NUCLEOTIDE SEQUENCE [LARGE SCALE GENOMIC DNA]</scope>
    <source>
        <strain evidence="6 8">DSM 41481</strain>
    </source>
</reference>
<feature type="domain" description="Sulfatase N-terminal" evidence="5">
    <location>
        <begin position="33"/>
        <end position="464"/>
    </location>
</feature>
<sequence>MPKPFRGKIAFDVRDSEPDWAPYLAPKAPENAPNVLVIAWDDVGYGTMDCFGGPVKTPTMSRIADMGVRYSNFHTTALCSPTRASLLTGRNATSNGMATIAEFSSGFPGISTRIPFENGFVSEVLGERGYNTYCVGKWHLTPGEEINQAAYKGRWPLGRGFEQFYGFLGGESSCWYPDLIQDNHPVAPPATPEEGYHIAKDFSDKAIEYIRNAKVIDPDKPFFMYLSLDAAHAPHHVFKEWADRYKGVFDEGYEAIRPGILRRQKEMGLLPEDTELSPINPHGEPEVTGPDGQLWPMLDTVRPWADLTADERRLFVRMAEVFAGYVSYTDDQLGRVIDFLEAAGELDNTIIVAVSDNGASGEGGPNGTFNEWRFFNGLDTPVELSLEHLDELGGPTSYNHYNTGWAWAFDTPFPYWKRWAGYEGGVADMCVVAWPAGIEARGEVRGQYVHAVDVVPTLYDLLGVEPPEVLKGYPQNPIEGESFKASLTDPEAPGRQTQFYAMLGQRSIYHEGWLACTVHPPLSGWGNFEHDVWELYDLGTDRAQSTDLAAREPARMETLKSLWYYYAGRYNGLPLDDRNALEQVLADRPHGSPERDRYVYYPDTASVPEQSGVVTSGRSYTIAAGVDIGSADAEGVLYAHGGVAGGHSLYVKDHRLHYAFNWVGTHLQVVDADREIPPGRHVLTAEFTATGRSTDPTMPGAAGTLTLYMDDQEVGHEDIVTQPGNFCVVGDGICVGRDDASPVTPDYRGPFPFTGGTIDKVVVDVSGERYIDHEAQVRGWFMLD</sequence>
<dbReference type="InterPro" id="IPR017850">
    <property type="entry name" value="Alkaline_phosphatase_core_sf"/>
</dbReference>
<dbReference type="SUPFAM" id="SSF53649">
    <property type="entry name" value="Alkaline phosphatase-like"/>
    <property type="match status" value="1"/>
</dbReference>
<evidence type="ECO:0000256" key="3">
    <source>
        <dbReference type="ARBA" id="ARBA00022801"/>
    </source>
</evidence>
<keyword evidence="3" id="KW-0378">Hydrolase</keyword>
<evidence type="ECO:0000256" key="4">
    <source>
        <dbReference type="ARBA" id="ARBA00022837"/>
    </source>
</evidence>
<accession>A0AAE6YGU0</accession>
<evidence type="ECO:0000313" key="7">
    <source>
        <dbReference type="EMBL" id="QIT48542.1"/>
    </source>
</evidence>
<evidence type="ECO:0000313" key="9">
    <source>
        <dbReference type="Proteomes" id="UP000502504"/>
    </source>
</evidence>
<organism evidence="7 9">
    <name type="scientific">Streptomyces antibioticus</name>
    <dbReference type="NCBI Taxonomy" id="1890"/>
    <lineage>
        <taxon>Bacteria</taxon>
        <taxon>Bacillati</taxon>
        <taxon>Actinomycetota</taxon>
        <taxon>Actinomycetes</taxon>
        <taxon>Kitasatosporales</taxon>
        <taxon>Streptomycetaceae</taxon>
        <taxon>Streptomyces</taxon>
    </lineage>
</organism>
<dbReference type="AlphaFoldDB" id="A0AAE6YGU0"/>
<dbReference type="PROSITE" id="PS00149">
    <property type="entry name" value="SULFATASE_2"/>
    <property type="match status" value="1"/>
</dbReference>
<keyword evidence="4" id="KW-0106">Calcium</keyword>
<dbReference type="InterPro" id="IPR050738">
    <property type="entry name" value="Sulfatase"/>
</dbReference>
<dbReference type="EMBL" id="LHQL01000014">
    <property type="protein sequence ID" value="OOQ48179.1"/>
    <property type="molecule type" value="Genomic_DNA"/>
</dbReference>
<gene>
    <name evidence="6" type="ORF">AFM16_37040</name>
    <name evidence="7" type="ORF">HCX60_37655</name>
</gene>
<keyword evidence="8" id="KW-1185">Reference proteome</keyword>
<evidence type="ECO:0000313" key="6">
    <source>
        <dbReference type="EMBL" id="OOQ48179.1"/>
    </source>
</evidence>
<name>A0AAE6YGU0_STRAT</name>
<dbReference type="PANTHER" id="PTHR42693">
    <property type="entry name" value="ARYLSULFATASE FAMILY MEMBER"/>
    <property type="match status" value="1"/>
</dbReference>
<dbReference type="GO" id="GO:0046872">
    <property type="term" value="F:metal ion binding"/>
    <property type="evidence" value="ECO:0007669"/>
    <property type="project" value="UniProtKB-KW"/>
</dbReference>
<dbReference type="Pfam" id="PF00884">
    <property type="entry name" value="Sulfatase"/>
    <property type="match status" value="1"/>
</dbReference>
<evidence type="ECO:0000259" key="5">
    <source>
        <dbReference type="Pfam" id="PF00884"/>
    </source>
</evidence>
<evidence type="ECO:0000256" key="1">
    <source>
        <dbReference type="ARBA" id="ARBA00008779"/>
    </source>
</evidence>
<dbReference type="PANTHER" id="PTHR42693:SF43">
    <property type="entry name" value="BLL2667 PROTEIN"/>
    <property type="match status" value="1"/>
</dbReference>
<dbReference type="Gene3D" id="3.40.720.10">
    <property type="entry name" value="Alkaline Phosphatase, subunit A"/>
    <property type="match status" value="1"/>
</dbReference>
<dbReference type="GO" id="GO:0016787">
    <property type="term" value="F:hydrolase activity"/>
    <property type="evidence" value="ECO:0007669"/>
    <property type="project" value="UniProtKB-KW"/>
</dbReference>
<reference evidence="7 9" key="2">
    <citation type="submission" date="2020-03" db="EMBL/GenBank/DDBJ databases">
        <title>Is there a link between lipid content and antibiotic production in Streptomyces?</title>
        <authorList>
            <person name="David M."/>
            <person name="Lejeune C."/>
            <person name="Abreu S."/>
            <person name="Thibessard A."/>
            <person name="Leblond P."/>
            <person name="Chaminade P."/>
            <person name="Virolle M.-J."/>
        </authorList>
    </citation>
    <scope>NUCLEOTIDE SEQUENCE [LARGE SCALE GENOMIC DNA]</scope>
    <source>
        <strain evidence="7 9">DSM 41481</strain>
    </source>
</reference>
<comment type="similarity">
    <text evidence="1">Belongs to the sulfatase family.</text>
</comment>
<dbReference type="CDD" id="cd16025">
    <property type="entry name" value="PAS_like"/>
    <property type="match status" value="1"/>
</dbReference>
<dbReference type="PROSITE" id="PS00523">
    <property type="entry name" value="SULFATASE_1"/>
    <property type="match status" value="1"/>
</dbReference>
<dbReference type="Proteomes" id="UP000190306">
    <property type="component" value="Chromosome"/>
</dbReference>
<dbReference type="Proteomes" id="UP000502504">
    <property type="component" value="Chromosome"/>
</dbReference>
<dbReference type="EMBL" id="CP050692">
    <property type="protein sequence ID" value="QIT48542.1"/>
    <property type="molecule type" value="Genomic_DNA"/>
</dbReference>
<dbReference type="Gene3D" id="3.30.1120.10">
    <property type="match status" value="1"/>
</dbReference>
<dbReference type="InterPro" id="IPR024607">
    <property type="entry name" value="Sulfatase_CS"/>
</dbReference>
<keyword evidence="2" id="KW-0479">Metal-binding</keyword>
<evidence type="ECO:0000256" key="2">
    <source>
        <dbReference type="ARBA" id="ARBA00022723"/>
    </source>
</evidence>
<protein>
    <submittedName>
        <fullName evidence="7">Arylsulfatase</fullName>
    </submittedName>
</protein>
<evidence type="ECO:0000313" key="8">
    <source>
        <dbReference type="Proteomes" id="UP000190306"/>
    </source>
</evidence>
<proteinExistence type="inferred from homology"/>
<dbReference type="InterPro" id="IPR000917">
    <property type="entry name" value="Sulfatase_N"/>
</dbReference>
<dbReference type="RefSeq" id="WP_078636687.1">
    <property type="nucleotide sequence ID" value="NZ_CM007717.1"/>
</dbReference>